<protein>
    <recommendedName>
        <fullName evidence="4">PepSY domain-containing protein</fullName>
    </recommendedName>
</protein>
<evidence type="ECO:0000313" key="3">
    <source>
        <dbReference type="Proteomes" id="UP001250538"/>
    </source>
</evidence>
<keyword evidence="1" id="KW-0732">Signal</keyword>
<keyword evidence="3" id="KW-1185">Reference proteome</keyword>
<dbReference type="Proteomes" id="UP001250538">
    <property type="component" value="Unassembled WGS sequence"/>
</dbReference>
<organism evidence="2 3">
    <name type="scientific">Paenibacillus suaedae</name>
    <dbReference type="NCBI Taxonomy" id="3077233"/>
    <lineage>
        <taxon>Bacteria</taxon>
        <taxon>Bacillati</taxon>
        <taxon>Bacillota</taxon>
        <taxon>Bacilli</taxon>
        <taxon>Bacillales</taxon>
        <taxon>Paenibacillaceae</taxon>
        <taxon>Paenibacillus</taxon>
    </lineage>
</organism>
<accession>A0AAJ2N5W9</accession>
<name>A0AAJ2N5W9_9BACL</name>
<evidence type="ECO:0008006" key="4">
    <source>
        <dbReference type="Google" id="ProtNLM"/>
    </source>
</evidence>
<reference evidence="3" key="1">
    <citation type="submission" date="2023-09" db="EMBL/GenBank/DDBJ databases">
        <title>Paenibacillus sp. chi10 Genome sequencing and assembly.</title>
        <authorList>
            <person name="Kim I."/>
        </authorList>
    </citation>
    <scope>NUCLEOTIDE SEQUENCE [LARGE SCALE GENOMIC DNA]</scope>
    <source>
        <strain evidence="3">chi10</strain>
    </source>
</reference>
<proteinExistence type="predicted"/>
<feature type="chain" id="PRO_5042502532" description="PepSY domain-containing protein" evidence="1">
    <location>
        <begin position="22"/>
        <end position="334"/>
    </location>
</feature>
<dbReference type="RefSeq" id="WP_315746887.1">
    <property type="nucleotide sequence ID" value="NZ_JAVYAA010000007.1"/>
</dbReference>
<evidence type="ECO:0000256" key="1">
    <source>
        <dbReference type="SAM" id="SignalP"/>
    </source>
</evidence>
<sequence length="334" mass="37180">MSIKKAILASMIVSSMLVVVAGPIPAGAAAAQAQKQTDNKKVQIAQKLAAKLQKAVKQFAGKEIKLQDAAETTFATNAKVTSIDGKYVVHFDYQKGEVWEINGTIPIDKISKQDQEEVLKMLKGAYAKKTYVLDNEAVMKRRYDDKKEKLQDHYLSYSLTGKDFEVILVKEKLGDTPVEYVSGVRIKFAKEELESKSLETAAKAMKMAFNHDLNVTEGYLDSNGENYHMLSLKDNEVSLEMEAKKGKVLNVFHHTRKKVTTDQEITTKDAKAVVAPLAKELFNIDISGYEVKWDNLFKDYCFVKGKETVLRAALDADKNVVYLISGGSALVMGH</sequence>
<comment type="caution">
    <text evidence="2">The sequence shown here is derived from an EMBL/GenBank/DDBJ whole genome shotgun (WGS) entry which is preliminary data.</text>
</comment>
<feature type="signal peptide" evidence="1">
    <location>
        <begin position="1"/>
        <end position="21"/>
    </location>
</feature>
<dbReference type="EMBL" id="JAVYAA010000007">
    <property type="protein sequence ID" value="MDT8979137.1"/>
    <property type="molecule type" value="Genomic_DNA"/>
</dbReference>
<evidence type="ECO:0000313" key="2">
    <source>
        <dbReference type="EMBL" id="MDT8979137.1"/>
    </source>
</evidence>
<gene>
    <name evidence="2" type="ORF">RQP50_23135</name>
</gene>
<dbReference type="AlphaFoldDB" id="A0AAJ2N5W9"/>